<accession>A0ABN6T036</accession>
<dbReference type="RefSeq" id="WP_281748451.1">
    <property type="nucleotide sequence ID" value="NZ_AP026933.1"/>
</dbReference>
<proteinExistence type="predicted"/>
<keyword evidence="2" id="KW-1185">Reference proteome</keyword>
<organism evidence="1 2">
    <name type="scientific">Spiroplasma ixodetis</name>
    <dbReference type="NCBI Taxonomy" id="2141"/>
    <lineage>
        <taxon>Bacteria</taxon>
        <taxon>Bacillati</taxon>
        <taxon>Mycoplasmatota</taxon>
        <taxon>Mollicutes</taxon>
        <taxon>Entomoplasmatales</taxon>
        <taxon>Spiroplasmataceae</taxon>
        <taxon>Spiroplasma</taxon>
    </lineage>
</organism>
<protein>
    <submittedName>
        <fullName evidence="1">Uncharacterized protein</fullName>
    </submittedName>
</protein>
<dbReference type="EMBL" id="AP026933">
    <property type="protein sequence ID" value="BDT04782.1"/>
    <property type="molecule type" value="Genomic_DNA"/>
</dbReference>
<dbReference type="Proteomes" id="UP001163387">
    <property type="component" value="Chromosome"/>
</dbReference>
<name>A0ABN6T036_9MOLU</name>
<sequence>MILELLKINFNRNTIEIYKKEYNDIDKYIDDNLDLKTFQKKERKLSPENQFLEGITIKTINNLNKFITNTNALNEQLKLFKENSNNRDLNVLLKLYKYLTIIQNFIDQTKPGIIRNIAYKFLGLLEIYIGLTGKNLQRVVSNFPIDGKEHTSQDYIDAIF</sequence>
<gene>
    <name evidence="1" type="ORF">SHM_24280</name>
</gene>
<evidence type="ECO:0000313" key="1">
    <source>
        <dbReference type="EMBL" id="BDT04782.1"/>
    </source>
</evidence>
<reference evidence="1 2" key="1">
    <citation type="journal article" date="2022" name="Front. Microbiol.">
        <title>Male-killing mechanisms vary between Spiroplasma species.</title>
        <authorList>
            <person name="Arai H."/>
            <person name="Inoue M."/>
            <person name="Kageyama D."/>
        </authorList>
    </citation>
    <scope>NUCLEOTIDE SEQUENCE [LARGE SCALE GENOMIC DNA]</scope>
    <source>
        <strain evidence="2">sHm</strain>
    </source>
</reference>
<evidence type="ECO:0000313" key="2">
    <source>
        <dbReference type="Proteomes" id="UP001163387"/>
    </source>
</evidence>